<sequence>MKLPTLFLSHGSPMFAVEPGLLGPLLGRLGHALPRPRAVLVLSPHWMGRRLEVTGAAAPDTVHDFGGFPRMLYELRYPAPGAPEVAAEVVAQLAHHRLQATVNPHNGLDHGAWVPLRYLYPGADVPVVQITQPSSPSPLALLELGQALAPLRERGILIVASGSMTHNLYEFRSAGGGDPYAQAFADWVWQRIGDGDLGALLDYRSQAPSAVRAHPTDEHFLPLYFAIGAAGEDWRSATRLEGGITYGVLSMDSFVFGVRLALEAVPQPVPA</sequence>
<dbReference type="EMBL" id="JBHSOG010000048">
    <property type="protein sequence ID" value="MFC5770122.1"/>
    <property type="molecule type" value="Genomic_DNA"/>
</dbReference>
<keyword evidence="3" id="KW-0479">Metal-binding</keyword>
<evidence type="ECO:0000256" key="5">
    <source>
        <dbReference type="ARBA" id="ARBA00023002"/>
    </source>
</evidence>
<keyword evidence="8" id="KW-1185">Reference proteome</keyword>
<evidence type="ECO:0000256" key="1">
    <source>
        <dbReference type="ARBA" id="ARBA00001947"/>
    </source>
</evidence>
<dbReference type="PANTHER" id="PTHR30096">
    <property type="entry name" value="4,5-DOPA DIOXYGENASE EXTRADIOL-LIKE PROTEIN"/>
    <property type="match status" value="1"/>
</dbReference>
<dbReference type="InterPro" id="IPR014436">
    <property type="entry name" value="Extradiol_dOase_DODA"/>
</dbReference>
<dbReference type="SUPFAM" id="SSF53213">
    <property type="entry name" value="LigB-like"/>
    <property type="match status" value="1"/>
</dbReference>
<dbReference type="Proteomes" id="UP001595974">
    <property type="component" value="Unassembled WGS sequence"/>
</dbReference>
<dbReference type="CDD" id="cd07363">
    <property type="entry name" value="45_DOPA_Dioxygenase"/>
    <property type="match status" value="1"/>
</dbReference>
<dbReference type="Pfam" id="PF02900">
    <property type="entry name" value="LigB"/>
    <property type="match status" value="1"/>
</dbReference>
<dbReference type="GO" id="GO:0051213">
    <property type="term" value="F:dioxygenase activity"/>
    <property type="evidence" value="ECO:0007669"/>
    <property type="project" value="UniProtKB-KW"/>
</dbReference>
<comment type="caution">
    <text evidence="7">The sequence shown here is derived from an EMBL/GenBank/DDBJ whole genome shotgun (WGS) entry which is preliminary data.</text>
</comment>
<proteinExistence type="inferred from homology"/>
<organism evidence="7 8">
    <name type="scientific">Thauera sinica</name>
    <dbReference type="NCBI Taxonomy" id="2665146"/>
    <lineage>
        <taxon>Bacteria</taxon>
        <taxon>Pseudomonadati</taxon>
        <taxon>Pseudomonadota</taxon>
        <taxon>Betaproteobacteria</taxon>
        <taxon>Rhodocyclales</taxon>
        <taxon>Zoogloeaceae</taxon>
        <taxon>Thauera</taxon>
    </lineage>
</organism>
<evidence type="ECO:0000259" key="6">
    <source>
        <dbReference type="Pfam" id="PF02900"/>
    </source>
</evidence>
<dbReference type="PANTHER" id="PTHR30096:SF0">
    <property type="entry name" value="4,5-DOPA DIOXYGENASE EXTRADIOL-LIKE PROTEIN"/>
    <property type="match status" value="1"/>
</dbReference>
<accession>A0ABW1AS60</accession>
<reference evidence="8" key="1">
    <citation type="journal article" date="2019" name="Int. J. Syst. Evol. Microbiol.">
        <title>The Global Catalogue of Microorganisms (GCM) 10K type strain sequencing project: providing services to taxonomists for standard genome sequencing and annotation.</title>
        <authorList>
            <consortium name="The Broad Institute Genomics Platform"/>
            <consortium name="The Broad Institute Genome Sequencing Center for Infectious Disease"/>
            <person name="Wu L."/>
            <person name="Ma J."/>
        </authorList>
    </citation>
    <scope>NUCLEOTIDE SEQUENCE [LARGE SCALE GENOMIC DNA]</scope>
    <source>
        <strain evidence="8">SHR3</strain>
    </source>
</reference>
<protein>
    <submittedName>
        <fullName evidence="7">DODA-type extradiol aromatic ring-opening family dioxygenase</fullName>
        <ecNumber evidence="7">1.13.-.-</ecNumber>
    </submittedName>
</protein>
<dbReference type="Gene3D" id="3.40.830.10">
    <property type="entry name" value="LigB-like"/>
    <property type="match status" value="1"/>
</dbReference>
<dbReference type="PIRSF" id="PIRSF006157">
    <property type="entry name" value="Doxgns_DODA"/>
    <property type="match status" value="1"/>
</dbReference>
<keyword evidence="5 7" id="KW-0560">Oxidoreductase</keyword>
<keyword evidence="7" id="KW-0223">Dioxygenase</keyword>
<evidence type="ECO:0000313" key="7">
    <source>
        <dbReference type="EMBL" id="MFC5770122.1"/>
    </source>
</evidence>
<comment type="similarity">
    <text evidence="2">Belongs to the DODA-type extradiol aromatic ring-opening dioxygenase family.</text>
</comment>
<dbReference type="RefSeq" id="WP_096449555.1">
    <property type="nucleotide sequence ID" value="NZ_JBHSOG010000048.1"/>
</dbReference>
<evidence type="ECO:0000256" key="3">
    <source>
        <dbReference type="ARBA" id="ARBA00022723"/>
    </source>
</evidence>
<dbReference type="InterPro" id="IPR004183">
    <property type="entry name" value="Xdiol_dOase_suB"/>
</dbReference>
<evidence type="ECO:0000256" key="2">
    <source>
        <dbReference type="ARBA" id="ARBA00007581"/>
    </source>
</evidence>
<evidence type="ECO:0000256" key="4">
    <source>
        <dbReference type="ARBA" id="ARBA00022833"/>
    </source>
</evidence>
<comment type="cofactor">
    <cofactor evidence="1">
        <name>Zn(2+)</name>
        <dbReference type="ChEBI" id="CHEBI:29105"/>
    </cofactor>
</comment>
<dbReference type="EC" id="1.13.-.-" evidence="7"/>
<feature type="domain" description="Extradiol ring-cleavage dioxygenase class III enzyme subunit B" evidence="6">
    <location>
        <begin position="35"/>
        <end position="234"/>
    </location>
</feature>
<keyword evidence="4" id="KW-0862">Zinc</keyword>
<name>A0ABW1AS60_9RHOO</name>
<evidence type="ECO:0000313" key="8">
    <source>
        <dbReference type="Proteomes" id="UP001595974"/>
    </source>
</evidence>
<gene>
    <name evidence="7" type="ORF">ACFPTN_12140</name>
</gene>